<dbReference type="PANTHER" id="PTHR16263:SF4">
    <property type="entry name" value="TETRATRICOPEPTIDE REPEAT PROTEIN 38"/>
    <property type="match status" value="1"/>
</dbReference>
<dbReference type="InterPro" id="IPR033891">
    <property type="entry name" value="TTC38"/>
</dbReference>
<proteinExistence type="predicted"/>
<protein>
    <recommendedName>
        <fullName evidence="5">Tetratricopeptide repeat protein 38</fullName>
    </recommendedName>
</protein>
<evidence type="ECO:0000256" key="1">
    <source>
        <dbReference type="ARBA" id="ARBA00022737"/>
    </source>
</evidence>
<accession>A0AAV2L5Y2</accession>
<gene>
    <name evidence="3" type="ORF">KC01_LOCUS24748</name>
</gene>
<evidence type="ECO:0000313" key="3">
    <source>
        <dbReference type="EMBL" id="CAL1596028.1"/>
    </source>
</evidence>
<organism evidence="3 4">
    <name type="scientific">Knipowitschia caucasica</name>
    <name type="common">Caucasian dwarf goby</name>
    <name type="synonym">Pomatoschistus caucasicus</name>
    <dbReference type="NCBI Taxonomy" id="637954"/>
    <lineage>
        <taxon>Eukaryota</taxon>
        <taxon>Metazoa</taxon>
        <taxon>Chordata</taxon>
        <taxon>Craniata</taxon>
        <taxon>Vertebrata</taxon>
        <taxon>Euteleostomi</taxon>
        <taxon>Actinopterygii</taxon>
        <taxon>Neopterygii</taxon>
        <taxon>Teleostei</taxon>
        <taxon>Neoteleostei</taxon>
        <taxon>Acanthomorphata</taxon>
        <taxon>Gobiaria</taxon>
        <taxon>Gobiiformes</taxon>
        <taxon>Gobioidei</taxon>
        <taxon>Gobiidae</taxon>
        <taxon>Gobiinae</taxon>
        <taxon>Knipowitschia</taxon>
    </lineage>
</organism>
<keyword evidence="2" id="KW-0802">TPR repeat</keyword>
<evidence type="ECO:0000256" key="2">
    <source>
        <dbReference type="ARBA" id="ARBA00022803"/>
    </source>
</evidence>
<dbReference type="Proteomes" id="UP001497482">
    <property type="component" value="Chromosome 20"/>
</dbReference>
<dbReference type="PANTHER" id="PTHR16263">
    <property type="entry name" value="TETRATRICOPEPTIDE REPEAT PROTEIN 38"/>
    <property type="match status" value="1"/>
</dbReference>
<reference evidence="3 4" key="1">
    <citation type="submission" date="2024-04" db="EMBL/GenBank/DDBJ databases">
        <authorList>
            <person name="Waldvogel A.-M."/>
            <person name="Schoenle A."/>
        </authorList>
    </citation>
    <scope>NUCLEOTIDE SEQUENCE [LARGE SCALE GENOMIC DNA]</scope>
</reference>
<name>A0AAV2L5Y2_KNICA</name>
<sequence>MAQTVGIAMCQAMIEYDQGNYDQAMELLYPLRYRIVDIGGSDAQRDLFNQLLIHTALKSDNKRHQKLGRCLLVERDSLRLDSPMTQRLQQTAMALHL</sequence>
<evidence type="ECO:0008006" key="5">
    <source>
        <dbReference type="Google" id="ProtNLM"/>
    </source>
</evidence>
<evidence type="ECO:0000313" key="4">
    <source>
        <dbReference type="Proteomes" id="UP001497482"/>
    </source>
</evidence>
<dbReference type="EMBL" id="OZ035842">
    <property type="protein sequence ID" value="CAL1596028.1"/>
    <property type="molecule type" value="Genomic_DNA"/>
</dbReference>
<keyword evidence="4" id="KW-1185">Reference proteome</keyword>
<keyword evidence="1" id="KW-0677">Repeat</keyword>
<dbReference type="AlphaFoldDB" id="A0AAV2L5Y2"/>